<comment type="function">
    <text evidence="7">Part of an ABC transporter complex. Transmembrane domains (TMD) form a pore in the inner membrane and the ATP-binding domain (NBD) is responsible for energy generation.</text>
</comment>
<dbReference type="PROSITE" id="PS00211">
    <property type="entry name" value="ABC_TRANSPORTER_1"/>
    <property type="match status" value="1"/>
</dbReference>
<dbReference type="InterPro" id="IPR011527">
    <property type="entry name" value="ABC1_TM_dom"/>
</dbReference>
<evidence type="ECO:0000256" key="5">
    <source>
        <dbReference type="ARBA" id="ARBA00022989"/>
    </source>
</evidence>
<dbReference type="Pfam" id="PF00664">
    <property type="entry name" value="ABC_membrane"/>
    <property type="match status" value="1"/>
</dbReference>
<evidence type="ECO:0000259" key="9">
    <source>
        <dbReference type="PROSITE" id="PS50893"/>
    </source>
</evidence>
<dbReference type="SUPFAM" id="SSF90123">
    <property type="entry name" value="ABC transporter transmembrane region"/>
    <property type="match status" value="1"/>
</dbReference>
<reference evidence="12" key="1">
    <citation type="submission" date="2016-10" db="EMBL/GenBank/DDBJ databases">
        <authorList>
            <person name="Varghese N."/>
            <person name="Submissions S."/>
        </authorList>
    </citation>
    <scope>NUCLEOTIDE SEQUENCE [LARGE SCALE GENOMIC DNA]</scope>
    <source>
        <strain evidence="12">DSM 100420</strain>
    </source>
</reference>
<dbReference type="PROSITE" id="PS50929">
    <property type="entry name" value="ABC_TM1F"/>
    <property type="match status" value="1"/>
</dbReference>
<dbReference type="Proteomes" id="UP000198914">
    <property type="component" value="Unassembled WGS sequence"/>
</dbReference>
<feature type="transmembrane region" description="Helical" evidence="8">
    <location>
        <begin position="38"/>
        <end position="65"/>
    </location>
</feature>
<evidence type="ECO:0000313" key="11">
    <source>
        <dbReference type="EMBL" id="SDY30230.1"/>
    </source>
</evidence>
<protein>
    <submittedName>
        <fullName evidence="11">ATP-binding cassette, subfamily B</fullName>
    </submittedName>
</protein>
<feature type="transmembrane region" description="Helical" evidence="8">
    <location>
        <begin position="186"/>
        <end position="205"/>
    </location>
</feature>
<dbReference type="CDD" id="cd07346">
    <property type="entry name" value="ABC_6TM_exporters"/>
    <property type="match status" value="1"/>
</dbReference>
<feature type="transmembrane region" description="Helical" evidence="8">
    <location>
        <begin position="162"/>
        <end position="180"/>
    </location>
</feature>
<dbReference type="InterPro" id="IPR036640">
    <property type="entry name" value="ABC1_TM_sf"/>
</dbReference>
<dbReference type="SMART" id="SM00382">
    <property type="entry name" value="AAA"/>
    <property type="match status" value="1"/>
</dbReference>
<dbReference type="Gene3D" id="3.40.50.300">
    <property type="entry name" value="P-loop containing nucleotide triphosphate hydrolases"/>
    <property type="match status" value="1"/>
</dbReference>
<evidence type="ECO:0000256" key="7">
    <source>
        <dbReference type="ARBA" id="ARBA00024725"/>
    </source>
</evidence>
<dbReference type="GO" id="GO:0140359">
    <property type="term" value="F:ABC-type transporter activity"/>
    <property type="evidence" value="ECO:0007669"/>
    <property type="project" value="InterPro"/>
</dbReference>
<evidence type="ECO:0000313" key="12">
    <source>
        <dbReference type="Proteomes" id="UP000198914"/>
    </source>
</evidence>
<dbReference type="InterPro" id="IPR003439">
    <property type="entry name" value="ABC_transporter-like_ATP-bd"/>
</dbReference>
<comment type="subcellular location">
    <subcellularLocation>
        <location evidence="1">Cell membrane</location>
        <topology evidence="1">Multi-pass membrane protein</topology>
    </subcellularLocation>
</comment>
<evidence type="ECO:0000259" key="10">
    <source>
        <dbReference type="PROSITE" id="PS50929"/>
    </source>
</evidence>
<feature type="transmembrane region" description="Helical" evidence="8">
    <location>
        <begin position="77"/>
        <end position="94"/>
    </location>
</feature>
<dbReference type="SUPFAM" id="SSF52540">
    <property type="entry name" value="P-loop containing nucleoside triphosphate hydrolases"/>
    <property type="match status" value="1"/>
</dbReference>
<keyword evidence="6 8" id="KW-0472">Membrane</keyword>
<feature type="transmembrane region" description="Helical" evidence="8">
    <location>
        <begin position="272"/>
        <end position="293"/>
    </location>
</feature>
<keyword evidence="12" id="KW-1185">Reference proteome</keyword>
<dbReference type="Gene3D" id="1.20.1560.10">
    <property type="entry name" value="ABC transporter type 1, transmembrane domain"/>
    <property type="match status" value="1"/>
</dbReference>
<feature type="domain" description="ABC transporter" evidence="9">
    <location>
        <begin position="363"/>
        <end position="602"/>
    </location>
</feature>
<evidence type="ECO:0000256" key="3">
    <source>
        <dbReference type="ARBA" id="ARBA00022741"/>
    </source>
</evidence>
<dbReference type="PROSITE" id="PS50893">
    <property type="entry name" value="ABC_TRANSPORTER_2"/>
    <property type="match status" value="1"/>
</dbReference>
<keyword evidence="5 8" id="KW-1133">Transmembrane helix</keyword>
<dbReference type="GO" id="GO:0005886">
    <property type="term" value="C:plasma membrane"/>
    <property type="evidence" value="ECO:0007669"/>
    <property type="project" value="UniProtKB-SubCell"/>
</dbReference>
<dbReference type="EMBL" id="FNPX01000001">
    <property type="protein sequence ID" value="SDY30230.1"/>
    <property type="molecule type" value="Genomic_DNA"/>
</dbReference>
<dbReference type="GO" id="GO:0034040">
    <property type="term" value="F:ATPase-coupled lipid transmembrane transporter activity"/>
    <property type="evidence" value="ECO:0007669"/>
    <property type="project" value="TreeGrafter"/>
</dbReference>
<dbReference type="FunFam" id="3.40.50.300:FF:000218">
    <property type="entry name" value="Multidrug ABC transporter ATP-binding protein"/>
    <property type="match status" value="1"/>
</dbReference>
<dbReference type="RefSeq" id="WP_092640608.1">
    <property type="nucleotide sequence ID" value="NZ_FNPX01000001.1"/>
</dbReference>
<dbReference type="OrthoDB" id="9808328at2"/>
<dbReference type="GO" id="GO:0016887">
    <property type="term" value="F:ATP hydrolysis activity"/>
    <property type="evidence" value="ECO:0007669"/>
    <property type="project" value="InterPro"/>
</dbReference>
<gene>
    <name evidence="11" type="ORF">SAMN05444004_10186</name>
</gene>
<dbReference type="PANTHER" id="PTHR24221">
    <property type="entry name" value="ATP-BINDING CASSETTE SUB-FAMILY B"/>
    <property type="match status" value="1"/>
</dbReference>
<dbReference type="STRING" id="1244108.SAMN05444004_10186"/>
<evidence type="ECO:0000256" key="4">
    <source>
        <dbReference type="ARBA" id="ARBA00022840"/>
    </source>
</evidence>
<evidence type="ECO:0000256" key="1">
    <source>
        <dbReference type="ARBA" id="ARBA00004651"/>
    </source>
</evidence>
<dbReference type="InterPro" id="IPR027417">
    <property type="entry name" value="P-loop_NTPase"/>
</dbReference>
<dbReference type="InterPro" id="IPR039421">
    <property type="entry name" value="Type_1_exporter"/>
</dbReference>
<dbReference type="Pfam" id="PF00005">
    <property type="entry name" value="ABC_tran"/>
    <property type="match status" value="1"/>
</dbReference>
<evidence type="ECO:0000256" key="8">
    <source>
        <dbReference type="SAM" id="Phobius"/>
    </source>
</evidence>
<name>A0A1H3IR85_9RHOB</name>
<feature type="domain" description="ABC transmembrane type-1" evidence="10">
    <location>
        <begin position="44"/>
        <end position="329"/>
    </location>
</feature>
<accession>A0A1H3IR85</accession>
<keyword evidence="4 11" id="KW-0067">ATP-binding</keyword>
<dbReference type="PANTHER" id="PTHR24221:SF203">
    <property type="entry name" value="ATP-BINDING_PERMEASE FUSION ABC TRANSPORTER-RELATED"/>
    <property type="match status" value="1"/>
</dbReference>
<keyword evidence="3" id="KW-0547">Nucleotide-binding</keyword>
<dbReference type="GO" id="GO:0005524">
    <property type="term" value="F:ATP binding"/>
    <property type="evidence" value="ECO:0007669"/>
    <property type="project" value="UniProtKB-KW"/>
</dbReference>
<evidence type="ECO:0000256" key="6">
    <source>
        <dbReference type="ARBA" id="ARBA00023136"/>
    </source>
</evidence>
<dbReference type="InterPro" id="IPR003593">
    <property type="entry name" value="AAA+_ATPase"/>
</dbReference>
<sequence length="616" mass="66795">MINRILTWFGDRIEPFAHADGPPPTDLWPFFRWCLAGAWPVIGLAFAISALAGVTEIITAFLLGAVIDSAVAGTDEYFTRNAVLLVLFVGFYLVLRPVIFGASAAMNGLTVTPSVYPLVQSRLHRWTMGQAVTFFDNDFAGRIATKQMQTARAVTEVTSETINVVAFTLSSVIGSAVLLIAIDWRIALALTLWIVGYAFMFRWFMPRIRARSKERAAARAMVTGQVVDTITNIKTVKLFGHGDHEDRAALDAMGNLRGKAIGFGRMSTGFRFTLMALAGLLPVLLIGGAILLWRSGQATPGEIATAGAIAIRLSQMSGWVSFTLMGMYANVGEVEDGMNTLTPRWTLTDRPGAVDVGRAEGALSVEDVTFAYGREEGGIRDLTLTLNPGEKLGVVGASGAGKSTLVALILRLYDADTGRVLLDGRDIRDITQDSLRKQIGMVTQETAMFNRTARDNILYGRPDATQAEVEDAARRAEAHDFILGLRDHRGNTGYDAYLGERGVKLSGGQRQRIALARAILKDAPVLVLDEATSALDSEVEAAIQAALDRVMENKTVIAIAHRLSTIARMDRIIVLEDGRIVEQGTHAELLAGKGTYARYWDRQSGGFIGVEDVAAE</sequence>
<evidence type="ECO:0000256" key="2">
    <source>
        <dbReference type="ARBA" id="ARBA00022692"/>
    </source>
</evidence>
<dbReference type="InterPro" id="IPR017871">
    <property type="entry name" value="ABC_transporter-like_CS"/>
</dbReference>
<organism evidence="11 12">
    <name type="scientific">Jannaschia faecimaris</name>
    <dbReference type="NCBI Taxonomy" id="1244108"/>
    <lineage>
        <taxon>Bacteria</taxon>
        <taxon>Pseudomonadati</taxon>
        <taxon>Pseudomonadota</taxon>
        <taxon>Alphaproteobacteria</taxon>
        <taxon>Rhodobacterales</taxon>
        <taxon>Roseobacteraceae</taxon>
        <taxon>Jannaschia</taxon>
    </lineage>
</organism>
<dbReference type="AlphaFoldDB" id="A0A1H3IR85"/>
<keyword evidence="2 8" id="KW-0812">Transmembrane</keyword>
<proteinExistence type="predicted"/>